<reference evidence="2" key="1">
    <citation type="journal article" date="2015" name="Nature">
        <title>Complex archaea that bridge the gap between prokaryotes and eukaryotes.</title>
        <authorList>
            <person name="Spang A."/>
            <person name="Saw J.H."/>
            <person name="Jorgensen S.L."/>
            <person name="Zaremba-Niedzwiedzka K."/>
            <person name="Martijn J."/>
            <person name="Lind A.E."/>
            <person name="van Eijk R."/>
            <person name="Schleper C."/>
            <person name="Guy L."/>
            <person name="Ettema T.J."/>
        </authorList>
    </citation>
    <scope>NUCLEOTIDE SEQUENCE</scope>
</reference>
<dbReference type="InterPro" id="IPR011105">
    <property type="entry name" value="Cell_wall_hydrolase_SleB"/>
</dbReference>
<dbReference type="GO" id="GO:0016787">
    <property type="term" value="F:hydrolase activity"/>
    <property type="evidence" value="ECO:0007669"/>
    <property type="project" value="InterPro"/>
</dbReference>
<dbReference type="Gene3D" id="6.20.240.60">
    <property type="match status" value="1"/>
</dbReference>
<proteinExistence type="predicted"/>
<evidence type="ECO:0000313" key="2">
    <source>
        <dbReference type="EMBL" id="KKN19975.1"/>
    </source>
</evidence>
<dbReference type="Pfam" id="PF07486">
    <property type="entry name" value="Hydrolase_2"/>
    <property type="match status" value="1"/>
</dbReference>
<comment type="caution">
    <text evidence="2">The sequence shown here is derived from an EMBL/GenBank/DDBJ whole genome shotgun (WGS) entry which is preliminary data.</text>
</comment>
<dbReference type="AlphaFoldDB" id="A0A0F9NK80"/>
<dbReference type="EMBL" id="LAZR01003284">
    <property type="protein sequence ID" value="KKN19975.1"/>
    <property type="molecule type" value="Genomic_DNA"/>
</dbReference>
<protein>
    <recommendedName>
        <fullName evidence="1">Cell wall hydrolase SleB domain-containing protein</fullName>
    </recommendedName>
</protein>
<evidence type="ECO:0000259" key="1">
    <source>
        <dbReference type="Pfam" id="PF07486"/>
    </source>
</evidence>
<dbReference type="Gene3D" id="1.10.10.2520">
    <property type="entry name" value="Cell wall hydrolase SleB, domain 1"/>
    <property type="match status" value="1"/>
</dbReference>
<dbReference type="InterPro" id="IPR042047">
    <property type="entry name" value="SleB_dom1"/>
</dbReference>
<accession>A0A0F9NK80</accession>
<feature type="domain" description="Cell wall hydrolase SleB" evidence="1">
    <location>
        <begin position="30"/>
        <end position="143"/>
    </location>
</feature>
<name>A0A0F9NK80_9ZZZZ</name>
<sequence>MNTHPEVQNFYSMMLPIMLLALMGWGEARGEPEEGKYAVAWVARNRVYARRNYGKTWEKVLLRKNAFSCFNDSDVNREKLENLVFTIGSWPSMKVHFVVAFNVYFGMGVDPTGGATHYFVKGLNPSWSRKMIKTVEIGNHVFYKYKDE</sequence>
<gene>
    <name evidence="2" type="ORF">LCGC14_0940270</name>
</gene>
<organism evidence="2">
    <name type="scientific">marine sediment metagenome</name>
    <dbReference type="NCBI Taxonomy" id="412755"/>
    <lineage>
        <taxon>unclassified sequences</taxon>
        <taxon>metagenomes</taxon>
        <taxon>ecological metagenomes</taxon>
    </lineage>
</organism>